<dbReference type="Pfam" id="PF10604">
    <property type="entry name" value="Polyketide_cyc2"/>
    <property type="match status" value="1"/>
</dbReference>
<evidence type="ECO:0008006" key="4">
    <source>
        <dbReference type="Google" id="ProtNLM"/>
    </source>
</evidence>
<dbReference type="InterPro" id="IPR019587">
    <property type="entry name" value="Polyketide_cyclase/dehydratase"/>
</dbReference>
<organism evidence="2 3">
    <name type="scientific">Conyzicola lurida</name>
    <dbReference type="NCBI Taxonomy" id="1172621"/>
    <lineage>
        <taxon>Bacteria</taxon>
        <taxon>Bacillati</taxon>
        <taxon>Actinomycetota</taxon>
        <taxon>Actinomycetes</taxon>
        <taxon>Micrococcales</taxon>
        <taxon>Microbacteriaceae</taxon>
        <taxon>Conyzicola</taxon>
    </lineage>
</organism>
<dbReference type="PANTHER" id="PTHR36166">
    <property type="entry name" value="CHROMOSOME 9, WHOLE GENOME SHOTGUN SEQUENCE"/>
    <property type="match status" value="1"/>
</dbReference>
<proteinExistence type="predicted"/>
<keyword evidence="1" id="KW-1133">Transmembrane helix</keyword>
<dbReference type="SUPFAM" id="SSF55961">
    <property type="entry name" value="Bet v1-like"/>
    <property type="match status" value="1"/>
</dbReference>
<accession>A0A841AM67</accession>
<protein>
    <recommendedName>
        <fullName evidence="4">SRPBCC domain-containing protein</fullName>
    </recommendedName>
</protein>
<dbReference type="EMBL" id="JACHMJ010000001">
    <property type="protein sequence ID" value="MBB5843052.1"/>
    <property type="molecule type" value="Genomic_DNA"/>
</dbReference>
<feature type="transmembrane region" description="Helical" evidence="1">
    <location>
        <begin position="12"/>
        <end position="33"/>
    </location>
</feature>
<dbReference type="InterPro" id="IPR023393">
    <property type="entry name" value="START-like_dom_sf"/>
</dbReference>
<evidence type="ECO:0000313" key="3">
    <source>
        <dbReference type="Proteomes" id="UP000536685"/>
    </source>
</evidence>
<dbReference type="Gene3D" id="3.30.530.20">
    <property type="match status" value="1"/>
</dbReference>
<keyword evidence="1" id="KW-0472">Membrane</keyword>
<keyword evidence="1" id="KW-0812">Transmembrane</keyword>
<comment type="caution">
    <text evidence="2">The sequence shown here is derived from an EMBL/GenBank/DDBJ whole genome shotgun (WGS) entry which is preliminary data.</text>
</comment>
<gene>
    <name evidence="2" type="ORF">HD599_001375</name>
</gene>
<dbReference type="CDD" id="cd07822">
    <property type="entry name" value="SRPBCC_4"/>
    <property type="match status" value="1"/>
</dbReference>
<reference evidence="2 3" key="1">
    <citation type="submission" date="2020-08" db="EMBL/GenBank/DDBJ databases">
        <title>Sequencing the genomes of 1000 actinobacteria strains.</title>
        <authorList>
            <person name="Klenk H.-P."/>
        </authorList>
    </citation>
    <scope>NUCLEOTIDE SEQUENCE [LARGE SCALE GENOMIC DNA]</scope>
    <source>
        <strain evidence="2 3">DSM 105784</strain>
    </source>
</reference>
<dbReference type="PANTHER" id="PTHR36166:SF1">
    <property type="entry name" value="SRPBCC DOMAIN-CONTAINING PROTEIN"/>
    <property type="match status" value="1"/>
</dbReference>
<dbReference type="RefSeq" id="WP_184235129.1">
    <property type="nucleotide sequence ID" value="NZ_JACHMJ010000001.1"/>
</dbReference>
<name>A0A841AM67_9MICO</name>
<dbReference type="Proteomes" id="UP000536685">
    <property type="component" value="Unassembled WGS sequence"/>
</dbReference>
<sequence length="177" mass="19568">MTTATGQKRRFDWTRAVVGGATIVAVLVIAALWQRTHPYSIETSVDIDASPREVWAALTDLEAYPEWNPSVGGIRGDLAEGGTVVYQEDGSDVTGRVVEVVENEELRWETHAGVIGVFDGERTFTLEELADGRTRFTQSELFRGVTVLFVTDTLHDEVAPSFHAMNDALRDRVEGDE</sequence>
<evidence type="ECO:0000256" key="1">
    <source>
        <dbReference type="SAM" id="Phobius"/>
    </source>
</evidence>
<evidence type="ECO:0000313" key="2">
    <source>
        <dbReference type="EMBL" id="MBB5843052.1"/>
    </source>
</evidence>
<keyword evidence="3" id="KW-1185">Reference proteome</keyword>
<dbReference type="AlphaFoldDB" id="A0A841AM67"/>